<keyword evidence="2" id="KW-0436">Ligase</keyword>
<evidence type="ECO:0000256" key="4">
    <source>
        <dbReference type="ARBA" id="ARBA00022840"/>
    </source>
</evidence>
<accession>A0ABX2FF21</accession>
<dbReference type="Pfam" id="PF05746">
    <property type="entry name" value="DALR_1"/>
    <property type="match status" value="1"/>
</dbReference>
<keyword evidence="9" id="KW-1185">Reference proteome</keyword>
<evidence type="ECO:0000259" key="6">
    <source>
        <dbReference type="SMART" id="SM00836"/>
    </source>
</evidence>
<dbReference type="InterPro" id="IPR008909">
    <property type="entry name" value="DALR_anticod-bd"/>
</dbReference>
<proteinExistence type="predicted"/>
<name>A0ABX2FF21_9PSEU</name>
<comment type="catalytic activity">
    <reaction evidence="5">
        <text>tRNA(Arg) + L-arginine + ATP = L-arginyl-tRNA(Arg) + AMP + diphosphate</text>
        <dbReference type="Rhea" id="RHEA:20301"/>
        <dbReference type="Rhea" id="RHEA-COMP:9658"/>
        <dbReference type="Rhea" id="RHEA-COMP:9673"/>
        <dbReference type="ChEBI" id="CHEBI:30616"/>
        <dbReference type="ChEBI" id="CHEBI:32682"/>
        <dbReference type="ChEBI" id="CHEBI:33019"/>
        <dbReference type="ChEBI" id="CHEBI:78442"/>
        <dbReference type="ChEBI" id="CHEBI:78513"/>
        <dbReference type="ChEBI" id="CHEBI:456215"/>
        <dbReference type="EC" id="6.1.1.19"/>
    </reaction>
</comment>
<reference evidence="8 9" key="1">
    <citation type="submission" date="2020-01" db="EMBL/GenBank/DDBJ databases">
        <title>Kibdelosporangium persica a novel Actinomycetes from a hot desert in Iran.</title>
        <authorList>
            <person name="Safaei N."/>
            <person name="Zaburannyi N."/>
            <person name="Mueller R."/>
            <person name="Wink J."/>
        </authorList>
    </citation>
    <scope>NUCLEOTIDE SEQUENCE [LARGE SCALE GENOMIC DNA]</scope>
    <source>
        <strain evidence="8 9">4NS15</strain>
    </source>
</reference>
<gene>
    <name evidence="8" type="ORF">GC106_71540</name>
</gene>
<sequence length="257" mass="27619">MNPAALAEKVRAAAVEVLAGRGLDSTVLPESVDLRRPRNPAHGDYSTSLPLRVGDRAGMSAPDLARMLASRLTGCDGIDSAEAAGAGFVNLRLTTAALTSVVADIEAAGERYGARPHVPGAWQDVPADLRERRIRDNPVFNVRYAHARICQVVHNSVKFGMDPACADLGLLTHEREGAVIRALGEFEVLAPDLVARYLEQLADALHGWYDTPECRILPQGDEEVAAVHLARLRLSRAVRQVLANGLEALGVSAPERM</sequence>
<dbReference type="SMART" id="SM01016">
    <property type="entry name" value="Arg_tRNA_synt_N"/>
    <property type="match status" value="1"/>
</dbReference>
<dbReference type="EC" id="6.1.1.19" evidence="1"/>
<dbReference type="InterPro" id="IPR005148">
    <property type="entry name" value="Arg-tRNA-synth_N"/>
</dbReference>
<keyword evidence="4" id="KW-0067">ATP-binding</keyword>
<evidence type="ECO:0000259" key="7">
    <source>
        <dbReference type="SMART" id="SM01016"/>
    </source>
</evidence>
<dbReference type="PANTHER" id="PTHR11956:SF5">
    <property type="entry name" value="ARGININE--TRNA LIGASE, CYTOPLASMIC"/>
    <property type="match status" value="1"/>
</dbReference>
<evidence type="ECO:0000313" key="9">
    <source>
        <dbReference type="Proteomes" id="UP000763557"/>
    </source>
</evidence>
<dbReference type="RefSeq" id="WP_173140579.1">
    <property type="nucleotide sequence ID" value="NZ_CBCSGW010000050.1"/>
</dbReference>
<dbReference type="PANTHER" id="PTHR11956">
    <property type="entry name" value="ARGINYL-TRNA SYNTHETASE"/>
    <property type="match status" value="1"/>
</dbReference>
<protein>
    <recommendedName>
        <fullName evidence="1">arginine--tRNA ligase</fullName>
        <ecNumber evidence="1">6.1.1.19</ecNumber>
    </recommendedName>
</protein>
<evidence type="ECO:0000256" key="5">
    <source>
        <dbReference type="ARBA" id="ARBA00049339"/>
    </source>
</evidence>
<dbReference type="InterPro" id="IPR036695">
    <property type="entry name" value="Arg-tRNA-synth_N_sf"/>
</dbReference>
<comment type="caution">
    <text evidence="8">The sequence shown here is derived from an EMBL/GenBank/DDBJ whole genome shotgun (WGS) entry which is preliminary data.</text>
</comment>
<evidence type="ECO:0000256" key="3">
    <source>
        <dbReference type="ARBA" id="ARBA00022741"/>
    </source>
</evidence>
<feature type="domain" description="Arginyl tRNA synthetase N-terminal" evidence="7">
    <location>
        <begin position="4"/>
        <end position="93"/>
    </location>
</feature>
<dbReference type="Gene3D" id="1.10.730.10">
    <property type="entry name" value="Isoleucyl-tRNA Synthetase, Domain 1"/>
    <property type="match status" value="1"/>
</dbReference>
<evidence type="ECO:0000256" key="2">
    <source>
        <dbReference type="ARBA" id="ARBA00022598"/>
    </source>
</evidence>
<feature type="domain" description="DALR anticodon binding" evidence="6">
    <location>
        <begin position="142"/>
        <end position="257"/>
    </location>
</feature>
<organism evidence="8 9">
    <name type="scientific">Kibdelosporangium persicum</name>
    <dbReference type="NCBI Taxonomy" id="2698649"/>
    <lineage>
        <taxon>Bacteria</taxon>
        <taxon>Bacillati</taxon>
        <taxon>Actinomycetota</taxon>
        <taxon>Actinomycetes</taxon>
        <taxon>Pseudonocardiales</taxon>
        <taxon>Pseudonocardiaceae</taxon>
        <taxon>Kibdelosporangium</taxon>
    </lineage>
</organism>
<dbReference type="Proteomes" id="UP000763557">
    <property type="component" value="Unassembled WGS sequence"/>
</dbReference>
<dbReference type="EMBL" id="JAAATY010000032">
    <property type="protein sequence ID" value="NRN69892.1"/>
    <property type="molecule type" value="Genomic_DNA"/>
</dbReference>
<dbReference type="InterPro" id="IPR009080">
    <property type="entry name" value="tRNAsynth_Ia_anticodon-bd"/>
</dbReference>
<dbReference type="Pfam" id="PF03485">
    <property type="entry name" value="Arg_tRNA_synt_N"/>
    <property type="match status" value="1"/>
</dbReference>
<dbReference type="Gene3D" id="3.30.1360.70">
    <property type="entry name" value="Arginyl tRNA synthetase N-terminal domain"/>
    <property type="match status" value="1"/>
</dbReference>
<evidence type="ECO:0000313" key="8">
    <source>
        <dbReference type="EMBL" id="NRN69892.1"/>
    </source>
</evidence>
<dbReference type="SUPFAM" id="SSF47323">
    <property type="entry name" value="Anticodon-binding domain of a subclass of class I aminoacyl-tRNA synthetases"/>
    <property type="match status" value="1"/>
</dbReference>
<dbReference type="SUPFAM" id="SSF55190">
    <property type="entry name" value="Arginyl-tRNA synthetase (ArgRS), N-terminal 'additional' domain"/>
    <property type="match status" value="1"/>
</dbReference>
<dbReference type="InterPro" id="IPR001278">
    <property type="entry name" value="Arg-tRNA-ligase"/>
</dbReference>
<dbReference type="SMART" id="SM00836">
    <property type="entry name" value="DALR_1"/>
    <property type="match status" value="1"/>
</dbReference>
<evidence type="ECO:0000256" key="1">
    <source>
        <dbReference type="ARBA" id="ARBA00012837"/>
    </source>
</evidence>
<keyword evidence="3" id="KW-0547">Nucleotide-binding</keyword>